<keyword evidence="5 7" id="KW-0067">ATP-binding</keyword>
<dbReference type="RefSeq" id="WP_084092455.1">
    <property type="nucleotide sequence ID" value="NZ_FWXD01000027.1"/>
</dbReference>
<dbReference type="OrthoDB" id="9778870at2"/>
<dbReference type="Gene3D" id="3.40.50.300">
    <property type="entry name" value="P-loop containing nucleotide triphosphate hydrolases"/>
    <property type="match status" value="1"/>
</dbReference>
<keyword evidence="3" id="KW-0472">Membrane</keyword>
<dbReference type="GO" id="GO:0005524">
    <property type="term" value="F:ATP binding"/>
    <property type="evidence" value="ECO:0007669"/>
    <property type="project" value="UniProtKB-KW"/>
</dbReference>
<dbReference type="SUPFAM" id="SSF52540">
    <property type="entry name" value="P-loop containing nucleoside triphosphate hydrolases"/>
    <property type="match status" value="1"/>
</dbReference>
<organism evidence="7 8">
    <name type="scientific">Andreprevotia lacus DSM 23236</name>
    <dbReference type="NCBI Taxonomy" id="1121001"/>
    <lineage>
        <taxon>Bacteria</taxon>
        <taxon>Pseudomonadati</taxon>
        <taxon>Pseudomonadota</taxon>
        <taxon>Betaproteobacteria</taxon>
        <taxon>Neisseriales</taxon>
        <taxon>Chitinibacteraceae</taxon>
        <taxon>Andreprevotia</taxon>
    </lineage>
</organism>
<dbReference type="PANTHER" id="PTHR46743:SF2">
    <property type="entry name" value="TEICHOIC ACIDS EXPORT ATP-BINDING PROTEIN TAGH"/>
    <property type="match status" value="1"/>
</dbReference>
<dbReference type="InterPro" id="IPR029439">
    <property type="entry name" value="Wzt_C"/>
</dbReference>
<evidence type="ECO:0000313" key="8">
    <source>
        <dbReference type="Proteomes" id="UP000192761"/>
    </source>
</evidence>
<dbReference type="Pfam" id="PF14524">
    <property type="entry name" value="Wzt_C"/>
    <property type="match status" value="1"/>
</dbReference>
<keyword evidence="4" id="KW-0547">Nucleotide-binding</keyword>
<keyword evidence="8" id="KW-1185">Reference proteome</keyword>
<comment type="similarity">
    <text evidence="1">Belongs to the ABC transporter superfamily.</text>
</comment>
<dbReference type="Pfam" id="PF00005">
    <property type="entry name" value="ABC_tran"/>
    <property type="match status" value="1"/>
</dbReference>
<dbReference type="AlphaFoldDB" id="A0A1W1XZP0"/>
<dbReference type="GO" id="GO:0016020">
    <property type="term" value="C:membrane"/>
    <property type="evidence" value="ECO:0007669"/>
    <property type="project" value="InterPro"/>
</dbReference>
<dbReference type="PROSITE" id="PS00211">
    <property type="entry name" value="ABC_TRANSPORTER_1"/>
    <property type="match status" value="1"/>
</dbReference>
<dbReference type="InterPro" id="IPR027417">
    <property type="entry name" value="P-loop_NTPase"/>
</dbReference>
<dbReference type="SMART" id="SM00382">
    <property type="entry name" value="AAA"/>
    <property type="match status" value="1"/>
</dbReference>
<evidence type="ECO:0000256" key="4">
    <source>
        <dbReference type="ARBA" id="ARBA00022741"/>
    </source>
</evidence>
<protein>
    <submittedName>
        <fullName evidence="7">Lipopolysaccharide transport system ATP-binding protein</fullName>
    </submittedName>
</protein>
<dbReference type="STRING" id="1121001.SAMN02745857_03508"/>
<dbReference type="CDD" id="cd10147">
    <property type="entry name" value="Wzt_C-like"/>
    <property type="match status" value="1"/>
</dbReference>
<dbReference type="CDD" id="cd03220">
    <property type="entry name" value="ABC_KpsT_Wzt"/>
    <property type="match status" value="1"/>
</dbReference>
<keyword evidence="3" id="KW-1003">Cell membrane</keyword>
<dbReference type="Proteomes" id="UP000192761">
    <property type="component" value="Unassembled WGS sequence"/>
</dbReference>
<dbReference type="Gene3D" id="2.70.50.60">
    <property type="entry name" value="abc- transporter (atp binding component) like domain"/>
    <property type="match status" value="1"/>
</dbReference>
<evidence type="ECO:0000256" key="3">
    <source>
        <dbReference type="ARBA" id="ARBA00022475"/>
    </source>
</evidence>
<evidence type="ECO:0000256" key="2">
    <source>
        <dbReference type="ARBA" id="ARBA00022448"/>
    </source>
</evidence>
<dbReference type="PROSITE" id="PS50893">
    <property type="entry name" value="ABC_TRANSPORTER_2"/>
    <property type="match status" value="1"/>
</dbReference>
<evidence type="ECO:0000313" key="7">
    <source>
        <dbReference type="EMBL" id="SMC28958.1"/>
    </source>
</evidence>
<dbReference type="InterPro" id="IPR003593">
    <property type="entry name" value="AAA+_ATPase"/>
</dbReference>
<dbReference type="InterPro" id="IPR017871">
    <property type="entry name" value="ABC_transporter-like_CS"/>
</dbReference>
<keyword evidence="2" id="KW-0813">Transport</keyword>
<dbReference type="GO" id="GO:0140359">
    <property type="term" value="F:ABC-type transporter activity"/>
    <property type="evidence" value="ECO:0007669"/>
    <property type="project" value="InterPro"/>
</dbReference>
<name>A0A1W1XZP0_9NEIS</name>
<dbReference type="InterPro" id="IPR050683">
    <property type="entry name" value="Bact_Polysacc_Export_ATP-bd"/>
</dbReference>
<proteinExistence type="inferred from homology"/>
<dbReference type="InterPro" id="IPR003439">
    <property type="entry name" value="ABC_transporter-like_ATP-bd"/>
</dbReference>
<accession>A0A1W1XZP0</accession>
<evidence type="ECO:0000256" key="1">
    <source>
        <dbReference type="ARBA" id="ARBA00005417"/>
    </source>
</evidence>
<dbReference type="PANTHER" id="PTHR46743">
    <property type="entry name" value="TEICHOIC ACIDS EXPORT ATP-BINDING PROTEIN TAGH"/>
    <property type="match status" value="1"/>
</dbReference>
<dbReference type="GO" id="GO:0016887">
    <property type="term" value="F:ATP hydrolysis activity"/>
    <property type="evidence" value="ECO:0007669"/>
    <property type="project" value="InterPro"/>
</dbReference>
<sequence>MSFDTNCAVIAVDGLSKSFPVFEKPHHRLLEALLHTHGRWSREFHALRDVSFEVGRGETVGIIGRNGSGKSTLLQLICGTLTPTSGRAEVKGRVAALLELGAGFNPEFTGIENIYLNAAILGLPSEKVGARLPEILAFADIGDFVHQPVKTYSSGMFVRLAFAVIAHVDADILVIDEALAVGDAFFTQKCMRFLRRFRENGGTLLFVSHDSGAVTTLCDRAIWLDKGQIRAQGSSKWVTEQYLQSKYASDDPSPNIGLELAAETAADDESAGGQGGFTVPASEHAFGSGEAKIALARLETEQGQPLLAIVGGEDVVLRIEATALARLARPILGFYIKNRLGQVIFGENSTISPNMLAREVVAGESLAAEFRFRMPHLLAGDYVITAAIAEGDQDEHRVLHWIHDAAVFQSQSKVLHGLLALPTKVAVSRGAGAAGGE</sequence>
<feature type="domain" description="ABC transporter" evidence="6">
    <location>
        <begin position="27"/>
        <end position="251"/>
    </location>
</feature>
<reference evidence="7 8" key="1">
    <citation type="submission" date="2017-04" db="EMBL/GenBank/DDBJ databases">
        <authorList>
            <person name="Afonso C.L."/>
            <person name="Miller P.J."/>
            <person name="Scott M.A."/>
            <person name="Spackman E."/>
            <person name="Goraichik I."/>
            <person name="Dimitrov K.M."/>
            <person name="Suarez D.L."/>
            <person name="Swayne D.E."/>
        </authorList>
    </citation>
    <scope>NUCLEOTIDE SEQUENCE [LARGE SCALE GENOMIC DNA]</scope>
    <source>
        <strain evidence="7 8">DSM 23236</strain>
    </source>
</reference>
<dbReference type="InterPro" id="IPR015860">
    <property type="entry name" value="ABC_transpr_TagH-like"/>
</dbReference>
<evidence type="ECO:0000259" key="6">
    <source>
        <dbReference type="PROSITE" id="PS50893"/>
    </source>
</evidence>
<dbReference type="EMBL" id="FWXD01000027">
    <property type="protein sequence ID" value="SMC28958.1"/>
    <property type="molecule type" value="Genomic_DNA"/>
</dbReference>
<evidence type="ECO:0000256" key="5">
    <source>
        <dbReference type="ARBA" id="ARBA00022840"/>
    </source>
</evidence>
<gene>
    <name evidence="7" type="ORF">SAMN02745857_03508</name>
</gene>